<dbReference type="Gramene" id="TVU35889">
    <property type="protein sequence ID" value="TVU35889"/>
    <property type="gene ID" value="EJB05_17796"/>
</dbReference>
<dbReference type="InterPro" id="IPR005828">
    <property type="entry name" value="MFS_sugar_transport-like"/>
</dbReference>
<evidence type="ECO:0000313" key="12">
    <source>
        <dbReference type="EMBL" id="TVU35889.1"/>
    </source>
</evidence>
<dbReference type="Pfam" id="PF00083">
    <property type="entry name" value="Sugar_tr"/>
    <property type="match status" value="1"/>
</dbReference>
<keyword evidence="6" id="KW-0769">Symport</keyword>
<keyword evidence="3 9" id="KW-0813">Transport</keyword>
<dbReference type="EMBL" id="RWGY01000009">
    <property type="protein sequence ID" value="TVU35889.1"/>
    <property type="molecule type" value="Genomic_DNA"/>
</dbReference>
<evidence type="ECO:0000256" key="7">
    <source>
        <dbReference type="ARBA" id="ARBA00022989"/>
    </source>
</evidence>
<feature type="domain" description="Major facilitator superfamily (MFS) profile" evidence="11">
    <location>
        <begin position="30"/>
        <end position="462"/>
    </location>
</feature>
<evidence type="ECO:0000256" key="2">
    <source>
        <dbReference type="ARBA" id="ARBA00010992"/>
    </source>
</evidence>
<dbReference type="PANTHER" id="PTHR23500">
    <property type="entry name" value="SOLUTE CARRIER FAMILY 2, FACILITATED GLUCOSE TRANSPORTER"/>
    <property type="match status" value="1"/>
</dbReference>
<evidence type="ECO:0000256" key="8">
    <source>
        <dbReference type="ARBA" id="ARBA00023136"/>
    </source>
</evidence>
<dbReference type="Gene3D" id="1.20.1250.20">
    <property type="entry name" value="MFS general substrate transporter like domains"/>
    <property type="match status" value="1"/>
</dbReference>
<gene>
    <name evidence="12" type="ORF">EJB05_17796</name>
</gene>
<proteinExistence type="inferred from homology"/>
<dbReference type="InterPro" id="IPR036259">
    <property type="entry name" value="MFS_trans_sf"/>
</dbReference>
<feature type="transmembrane region" description="Helical" evidence="10">
    <location>
        <begin position="26"/>
        <end position="48"/>
    </location>
</feature>
<feature type="transmembrane region" description="Helical" evidence="10">
    <location>
        <begin position="153"/>
        <end position="171"/>
    </location>
</feature>
<dbReference type="InterPro" id="IPR005829">
    <property type="entry name" value="Sugar_transporter_CS"/>
</dbReference>
<sequence length="491" mass="51101">MAHCSVTDAAAAPLLSSPDAPRRNTFAFFCSTLASMTTILMGYNLALMSGAEIFMREDLGLTDEQVEVLSGSMNLFMLASILSAGWAADLAGRRATLVLANAFLMVGALAMSLGASYAALMAARFVTSVGVGFALVVAPVYAAEIAPASARGFLTSVMDIFINGGILLSYVSNYALAGLPPHLGWRVMFALGVAPPVLLAAGVLAMPESPRWLAMRGRDDEAHAVLARTSGTPGEAGDRLEEIRQAVTAQIGGAGVWRELLAGRSSPVVRRILVNVLALFTFQQASGIDAIVLYSPLVFKKAGISSDDHAALAATLAMGVVKTLAILVATFLSDRVGRRPLLLASAAGVAGSLTVLGATLCVDPTTPASAAVCVVSVLTFVTAFSIGLGPLAPAYGAEILPLRLRAQGTSLGIAANRLTCGILSMTFISLANSISMAGCFFLYASTAVAAWVFVYVRLPETKGRTLEGMEGLYDNVDLTDYHIGSVAIQRQ</sequence>
<feature type="transmembrane region" description="Helical" evidence="10">
    <location>
        <begin position="309"/>
        <end position="329"/>
    </location>
</feature>
<comment type="subcellular location">
    <subcellularLocation>
        <location evidence="1">Membrane</location>
        <topology evidence="1">Multi-pass membrane protein</topology>
    </subcellularLocation>
</comment>
<dbReference type="NCBIfam" id="TIGR00879">
    <property type="entry name" value="SP"/>
    <property type="match status" value="1"/>
</dbReference>
<keyword evidence="4" id="KW-0762">Sugar transport</keyword>
<dbReference type="PANTHER" id="PTHR23500:SF463">
    <property type="entry name" value="MAJOR FACILITATOR SUPERFAMILY (MFS) PROFILE DOMAIN-CONTAINING PROTEIN"/>
    <property type="match status" value="1"/>
</dbReference>
<reference evidence="12 13" key="1">
    <citation type="journal article" date="2019" name="Sci. Rep.">
        <title>A high-quality genome of Eragrostis curvula grass provides insights into Poaceae evolution and supports new strategies to enhance forage quality.</title>
        <authorList>
            <person name="Carballo J."/>
            <person name="Santos B.A.C.M."/>
            <person name="Zappacosta D."/>
            <person name="Garbus I."/>
            <person name="Selva J.P."/>
            <person name="Gallo C.A."/>
            <person name="Diaz A."/>
            <person name="Albertini E."/>
            <person name="Caccamo M."/>
            <person name="Echenique V."/>
        </authorList>
    </citation>
    <scope>NUCLEOTIDE SEQUENCE [LARGE SCALE GENOMIC DNA]</scope>
    <source>
        <strain evidence="13">cv. Victoria</strain>
        <tissue evidence="12">Leaf</tissue>
    </source>
</reference>
<protein>
    <recommendedName>
        <fullName evidence="11">Major facilitator superfamily (MFS) profile domain-containing protein</fullName>
    </recommendedName>
</protein>
<name>A0A5J9VI68_9POAL</name>
<dbReference type="OrthoDB" id="6339427at2759"/>
<feature type="transmembrane region" description="Helical" evidence="10">
    <location>
        <begin position="68"/>
        <end position="88"/>
    </location>
</feature>
<comment type="caution">
    <text evidence="12">The sequence shown here is derived from an EMBL/GenBank/DDBJ whole genome shotgun (WGS) entry which is preliminary data.</text>
</comment>
<dbReference type="SUPFAM" id="SSF103473">
    <property type="entry name" value="MFS general substrate transporter"/>
    <property type="match status" value="1"/>
</dbReference>
<feature type="transmembrane region" description="Helical" evidence="10">
    <location>
        <begin position="121"/>
        <end position="141"/>
    </location>
</feature>
<evidence type="ECO:0000256" key="1">
    <source>
        <dbReference type="ARBA" id="ARBA00004141"/>
    </source>
</evidence>
<dbReference type="AlphaFoldDB" id="A0A5J9VI68"/>
<accession>A0A5J9VI68</accession>
<dbReference type="PRINTS" id="PR00171">
    <property type="entry name" value="SUGRTRNSPORT"/>
</dbReference>
<comment type="similarity">
    <text evidence="2 9">Belongs to the major facilitator superfamily. Sugar transporter (TC 2.A.1.1) family.</text>
</comment>
<dbReference type="InterPro" id="IPR003663">
    <property type="entry name" value="Sugar/inositol_transpt"/>
</dbReference>
<dbReference type="GO" id="GO:0016020">
    <property type="term" value="C:membrane"/>
    <property type="evidence" value="ECO:0007669"/>
    <property type="project" value="UniProtKB-SubCell"/>
</dbReference>
<dbReference type="FunFam" id="1.20.1250.20:FF:000025">
    <property type="entry name" value="probable polyol transporter 4"/>
    <property type="match status" value="1"/>
</dbReference>
<feature type="transmembrane region" description="Helical" evidence="10">
    <location>
        <begin position="434"/>
        <end position="456"/>
    </location>
</feature>
<evidence type="ECO:0000256" key="10">
    <source>
        <dbReference type="SAM" id="Phobius"/>
    </source>
</evidence>
<evidence type="ECO:0000256" key="9">
    <source>
        <dbReference type="RuleBase" id="RU003346"/>
    </source>
</evidence>
<dbReference type="GO" id="GO:0015293">
    <property type="term" value="F:symporter activity"/>
    <property type="evidence" value="ECO:0007669"/>
    <property type="project" value="UniProtKB-KW"/>
</dbReference>
<evidence type="ECO:0000313" key="13">
    <source>
        <dbReference type="Proteomes" id="UP000324897"/>
    </source>
</evidence>
<dbReference type="InterPro" id="IPR020846">
    <property type="entry name" value="MFS_dom"/>
</dbReference>
<feature type="transmembrane region" description="Helical" evidence="10">
    <location>
        <begin position="368"/>
        <end position="388"/>
    </location>
</feature>
<evidence type="ECO:0000256" key="4">
    <source>
        <dbReference type="ARBA" id="ARBA00022597"/>
    </source>
</evidence>
<feature type="transmembrane region" description="Helical" evidence="10">
    <location>
        <begin position="409"/>
        <end position="428"/>
    </location>
</feature>
<dbReference type="PROSITE" id="PS50850">
    <property type="entry name" value="MFS"/>
    <property type="match status" value="1"/>
</dbReference>
<evidence type="ECO:0000256" key="3">
    <source>
        <dbReference type="ARBA" id="ARBA00022448"/>
    </source>
</evidence>
<feature type="transmembrane region" description="Helical" evidence="10">
    <location>
        <begin position="341"/>
        <end position="362"/>
    </location>
</feature>
<organism evidence="12 13">
    <name type="scientific">Eragrostis curvula</name>
    <name type="common">weeping love grass</name>
    <dbReference type="NCBI Taxonomy" id="38414"/>
    <lineage>
        <taxon>Eukaryota</taxon>
        <taxon>Viridiplantae</taxon>
        <taxon>Streptophyta</taxon>
        <taxon>Embryophyta</taxon>
        <taxon>Tracheophyta</taxon>
        <taxon>Spermatophyta</taxon>
        <taxon>Magnoliopsida</taxon>
        <taxon>Liliopsida</taxon>
        <taxon>Poales</taxon>
        <taxon>Poaceae</taxon>
        <taxon>PACMAD clade</taxon>
        <taxon>Chloridoideae</taxon>
        <taxon>Eragrostideae</taxon>
        <taxon>Eragrostidinae</taxon>
        <taxon>Eragrostis</taxon>
    </lineage>
</organism>
<evidence type="ECO:0000256" key="6">
    <source>
        <dbReference type="ARBA" id="ARBA00022847"/>
    </source>
</evidence>
<feature type="transmembrane region" description="Helical" evidence="10">
    <location>
        <begin position="183"/>
        <end position="206"/>
    </location>
</feature>
<keyword evidence="7 10" id="KW-1133">Transmembrane helix</keyword>
<feature type="transmembrane region" description="Helical" evidence="10">
    <location>
        <begin position="272"/>
        <end position="297"/>
    </location>
</feature>
<evidence type="ECO:0000256" key="5">
    <source>
        <dbReference type="ARBA" id="ARBA00022692"/>
    </source>
</evidence>
<dbReference type="GO" id="GO:0015144">
    <property type="term" value="F:carbohydrate transmembrane transporter activity"/>
    <property type="evidence" value="ECO:0007669"/>
    <property type="project" value="InterPro"/>
</dbReference>
<evidence type="ECO:0000259" key="11">
    <source>
        <dbReference type="PROSITE" id="PS50850"/>
    </source>
</evidence>
<keyword evidence="13" id="KW-1185">Reference proteome</keyword>
<keyword evidence="8 10" id="KW-0472">Membrane</keyword>
<dbReference type="PROSITE" id="PS00216">
    <property type="entry name" value="SUGAR_TRANSPORT_1"/>
    <property type="match status" value="1"/>
</dbReference>
<dbReference type="Proteomes" id="UP000324897">
    <property type="component" value="Unassembled WGS sequence"/>
</dbReference>
<feature type="transmembrane region" description="Helical" evidence="10">
    <location>
        <begin position="95"/>
        <end position="115"/>
    </location>
</feature>
<dbReference type="InterPro" id="IPR045262">
    <property type="entry name" value="STP/PLT_plant"/>
</dbReference>
<keyword evidence="5 10" id="KW-0812">Transmembrane</keyword>